<dbReference type="InterPro" id="IPR012934">
    <property type="entry name" value="Znf_AD"/>
</dbReference>
<evidence type="ECO:0000313" key="4">
    <source>
        <dbReference type="Proteomes" id="UP001557470"/>
    </source>
</evidence>
<protein>
    <recommendedName>
        <fullName evidence="2">ZAD domain-containing protein</fullName>
    </recommendedName>
</protein>
<dbReference type="EMBL" id="JAGEUA010000010">
    <property type="protein sequence ID" value="KAL0963345.1"/>
    <property type="molecule type" value="Genomic_DNA"/>
</dbReference>
<name>A0ABD0VZD3_UMBPY</name>
<feature type="binding site" evidence="1">
    <location>
        <position position="10"/>
    </location>
    <ligand>
        <name>Zn(2+)</name>
        <dbReference type="ChEBI" id="CHEBI:29105"/>
    </ligand>
</feature>
<evidence type="ECO:0000256" key="1">
    <source>
        <dbReference type="PROSITE-ProRule" id="PRU01263"/>
    </source>
</evidence>
<organism evidence="3 4">
    <name type="scientific">Umbra pygmaea</name>
    <name type="common">Eastern mudminnow</name>
    <dbReference type="NCBI Taxonomy" id="75934"/>
    <lineage>
        <taxon>Eukaryota</taxon>
        <taxon>Metazoa</taxon>
        <taxon>Chordata</taxon>
        <taxon>Craniata</taxon>
        <taxon>Vertebrata</taxon>
        <taxon>Euteleostomi</taxon>
        <taxon>Actinopterygii</taxon>
        <taxon>Neopterygii</taxon>
        <taxon>Teleostei</taxon>
        <taxon>Protacanthopterygii</taxon>
        <taxon>Esociformes</taxon>
        <taxon>Umbridae</taxon>
        <taxon>Umbra</taxon>
    </lineage>
</organism>
<feature type="binding site" evidence="1">
    <location>
        <position position="13"/>
    </location>
    <ligand>
        <name>Zn(2+)</name>
        <dbReference type="ChEBI" id="CHEBI:29105"/>
    </ligand>
</feature>
<accession>A0ABD0VZD3</accession>
<feature type="domain" description="ZAD" evidence="2">
    <location>
        <begin position="8"/>
        <end position="86"/>
    </location>
</feature>
<keyword evidence="4" id="KW-1185">Reference proteome</keyword>
<comment type="caution">
    <text evidence="3">The sequence shown here is derived from an EMBL/GenBank/DDBJ whole genome shotgun (WGS) entry which is preliminary data.</text>
</comment>
<reference evidence="3 4" key="1">
    <citation type="submission" date="2024-06" db="EMBL/GenBank/DDBJ databases">
        <authorList>
            <person name="Pan Q."/>
            <person name="Wen M."/>
            <person name="Jouanno E."/>
            <person name="Zahm M."/>
            <person name="Klopp C."/>
            <person name="Cabau C."/>
            <person name="Louis A."/>
            <person name="Berthelot C."/>
            <person name="Parey E."/>
            <person name="Roest Crollius H."/>
            <person name="Montfort J."/>
            <person name="Robinson-Rechavi M."/>
            <person name="Bouchez O."/>
            <person name="Lampietro C."/>
            <person name="Lopez Roques C."/>
            <person name="Donnadieu C."/>
            <person name="Postlethwait J."/>
            <person name="Bobe J."/>
            <person name="Verreycken H."/>
            <person name="Guiguen Y."/>
        </authorList>
    </citation>
    <scope>NUCLEOTIDE SEQUENCE [LARGE SCALE GENOMIC DNA]</scope>
    <source>
        <strain evidence="3">Up_M1</strain>
        <tissue evidence="3">Testis</tissue>
    </source>
</reference>
<dbReference type="SUPFAM" id="SSF57716">
    <property type="entry name" value="Glucocorticoid receptor-like (DNA-binding domain)"/>
    <property type="match status" value="1"/>
</dbReference>
<keyword evidence="1" id="KW-0863">Zinc-finger</keyword>
<sequence length="368" mass="41014">MASRRPADVCRACGGNYPNKSYKHNLFINKTTERYDYTRALEQITGPIVEGDDLPKAVCGRCRTLLRRYYKGSSEVARVGNLFRERACTVSSFFRPPSPVQVDEDFASIDIMLESQAESDAVSSSEFTNKKTTMVLVQSETSRKTRIVTGPMEKVVENIVRGRLHSVPKAVMDVPSLAPLVIKEVLKRVDKECQALTSLEFNSLLRQTSPPALKEFNWDKVLEEWRTNAPTFMSFLSTASTFAKTQTKKTQPAHTKKCTTAMGGACLLRARCEKMNAAMHLNSLLLHHGNAKKACHRRLAEIGICVSRRSTNKKLKGISESQESNFEWMPVTDESWTASADEDLNETSSTSSICSESAVAEACICYPC</sequence>
<keyword evidence="1" id="KW-0862">Zinc</keyword>
<proteinExistence type="predicted"/>
<dbReference type="GO" id="GO:0008270">
    <property type="term" value="F:zinc ion binding"/>
    <property type="evidence" value="ECO:0007669"/>
    <property type="project" value="UniProtKB-UniRule"/>
</dbReference>
<feature type="binding site" evidence="1">
    <location>
        <position position="59"/>
    </location>
    <ligand>
        <name>Zn(2+)</name>
        <dbReference type="ChEBI" id="CHEBI:29105"/>
    </ligand>
</feature>
<evidence type="ECO:0000259" key="2">
    <source>
        <dbReference type="PROSITE" id="PS51915"/>
    </source>
</evidence>
<dbReference type="Pfam" id="PF07776">
    <property type="entry name" value="zf-AD"/>
    <property type="match status" value="1"/>
</dbReference>
<gene>
    <name evidence="3" type="ORF">UPYG_G00305050</name>
</gene>
<evidence type="ECO:0000313" key="3">
    <source>
        <dbReference type="EMBL" id="KAL0963345.1"/>
    </source>
</evidence>
<dbReference type="AlphaFoldDB" id="A0ABD0VZD3"/>
<feature type="binding site" evidence="1">
    <location>
        <position position="62"/>
    </location>
    <ligand>
        <name>Zn(2+)</name>
        <dbReference type="ChEBI" id="CHEBI:29105"/>
    </ligand>
</feature>
<dbReference type="PROSITE" id="PS51915">
    <property type="entry name" value="ZAD"/>
    <property type="match status" value="1"/>
</dbReference>
<keyword evidence="1" id="KW-0479">Metal-binding</keyword>
<dbReference type="Proteomes" id="UP001557470">
    <property type="component" value="Unassembled WGS sequence"/>
</dbReference>